<accession>G2H2L8</accession>
<reference evidence="1 2" key="1">
    <citation type="journal article" date="2012" name="Genome Res.">
        <title>Genomic basis of endosymbiont-conferred protection against an insect parasitoid.</title>
        <authorList>
            <person name="Hansen A.K."/>
            <person name="Vorburger C."/>
            <person name="Moran N.A."/>
        </authorList>
    </citation>
    <scope>NUCLEOTIDE SEQUENCE [LARGE SCALE GENOMIC DNA]</scope>
    <source>
        <strain evidence="2">R5.15</strain>
    </source>
</reference>
<dbReference type="SUPFAM" id="SSF52540">
    <property type="entry name" value="P-loop containing nucleoside triphosphate hydrolases"/>
    <property type="match status" value="1"/>
</dbReference>
<dbReference type="InterPro" id="IPR027417">
    <property type="entry name" value="P-loop_NTPase"/>
</dbReference>
<sequence>MNIIEKNAYDAQQALRHLEDRLKNALAPLKDIAGTQVEVSEGHCRQHGLFEQRRRTLQVLPHVQQETECPVCLHEKITALKKRIESEQQQNQAQLIKNLLSQTGIPARFARASFDSYQPVNAASQRCHQVCQGYARQWPERLAQGGGLVMCGKPGTGKNHLAVAIAKHIISAHQASVP</sequence>
<dbReference type="EMBL" id="AGCA01000552">
    <property type="protein sequence ID" value="EGY27763.1"/>
    <property type="molecule type" value="Genomic_DNA"/>
</dbReference>
<dbReference type="AlphaFoldDB" id="G2H2L8"/>
<feature type="non-terminal residue" evidence="1">
    <location>
        <position position="178"/>
    </location>
</feature>
<dbReference type="Gene3D" id="3.40.50.300">
    <property type="entry name" value="P-loop containing nucleotide triphosphate hydrolases"/>
    <property type="match status" value="1"/>
</dbReference>
<dbReference type="Proteomes" id="UP000004116">
    <property type="component" value="Unassembled WGS sequence"/>
</dbReference>
<proteinExistence type="predicted"/>
<protein>
    <submittedName>
        <fullName evidence="1">DNA replication protein</fullName>
    </submittedName>
</protein>
<organism evidence="1 2">
    <name type="scientific">Candidatus Regiella insecticola 5.15</name>
    <dbReference type="NCBI Taxonomy" id="1005043"/>
    <lineage>
        <taxon>Bacteria</taxon>
        <taxon>Pseudomonadati</taxon>
        <taxon>Pseudomonadota</taxon>
        <taxon>Gammaproteobacteria</taxon>
        <taxon>Enterobacterales</taxon>
        <taxon>Enterobacteriaceae</taxon>
        <taxon>aphid secondary symbionts</taxon>
        <taxon>Candidatus Regiella</taxon>
    </lineage>
</organism>
<evidence type="ECO:0000313" key="2">
    <source>
        <dbReference type="Proteomes" id="UP000004116"/>
    </source>
</evidence>
<keyword evidence="2" id="KW-1185">Reference proteome</keyword>
<name>G2H2L8_9ENTR</name>
<evidence type="ECO:0000313" key="1">
    <source>
        <dbReference type="EMBL" id="EGY27763.1"/>
    </source>
</evidence>
<comment type="caution">
    <text evidence="1">The sequence shown here is derived from an EMBL/GenBank/DDBJ whole genome shotgun (WGS) entry which is preliminary data.</text>
</comment>
<gene>
    <name evidence="1" type="ORF">Rin_00023250</name>
</gene>